<dbReference type="SUPFAM" id="SSF52266">
    <property type="entry name" value="SGNH hydrolase"/>
    <property type="match status" value="1"/>
</dbReference>
<name>A0A9D4TFC8_CHLVU</name>
<dbReference type="Proteomes" id="UP001055712">
    <property type="component" value="Unassembled WGS sequence"/>
</dbReference>
<reference evidence="3" key="1">
    <citation type="journal article" date="2019" name="Plant J.">
        <title>Chlorella vulgaris genome assembly and annotation reveals the molecular basis for metabolic acclimation to high light conditions.</title>
        <authorList>
            <person name="Cecchin M."/>
            <person name="Marcolungo L."/>
            <person name="Rossato M."/>
            <person name="Girolomoni L."/>
            <person name="Cosentino E."/>
            <person name="Cuine S."/>
            <person name="Li-Beisson Y."/>
            <person name="Delledonne M."/>
            <person name="Ballottari M."/>
        </authorList>
    </citation>
    <scope>NUCLEOTIDE SEQUENCE</scope>
    <source>
        <tissue evidence="3">Whole cell</tissue>
    </source>
</reference>
<dbReference type="PANTHER" id="PTHR34407">
    <property type="entry name" value="EXPRESSED PROTEIN"/>
    <property type="match status" value="1"/>
</dbReference>
<dbReference type="EMBL" id="SIDB01000013">
    <property type="protein sequence ID" value="KAI3424212.1"/>
    <property type="molecule type" value="Genomic_DNA"/>
</dbReference>
<evidence type="ECO:0008006" key="5">
    <source>
        <dbReference type="Google" id="ProtNLM"/>
    </source>
</evidence>
<evidence type="ECO:0000256" key="1">
    <source>
        <dbReference type="SAM" id="MobiDB-lite"/>
    </source>
</evidence>
<proteinExistence type="predicted"/>
<feature type="compositionally biased region" description="Polar residues" evidence="1">
    <location>
        <begin position="444"/>
        <end position="454"/>
    </location>
</feature>
<evidence type="ECO:0000313" key="3">
    <source>
        <dbReference type="EMBL" id="KAI3424212.1"/>
    </source>
</evidence>
<keyword evidence="2" id="KW-0732">Signal</keyword>
<feature type="region of interest" description="Disordered" evidence="1">
    <location>
        <begin position="444"/>
        <end position="466"/>
    </location>
</feature>
<protein>
    <recommendedName>
        <fullName evidence="5">SGNH hydrolase-type esterase domain-containing protein</fullName>
    </recommendedName>
</protein>
<dbReference type="Gene3D" id="3.40.50.1110">
    <property type="entry name" value="SGNH hydrolase"/>
    <property type="match status" value="1"/>
</dbReference>
<evidence type="ECO:0000256" key="2">
    <source>
        <dbReference type="SAM" id="SignalP"/>
    </source>
</evidence>
<evidence type="ECO:0000313" key="4">
    <source>
        <dbReference type="Proteomes" id="UP001055712"/>
    </source>
</evidence>
<gene>
    <name evidence="3" type="ORF">D9Q98_009568</name>
</gene>
<sequence>MAAARILKGSAIAGTLVLLLLGLASPGKVVGWRAHQCCIHRRLEHLGPVNVGMPDFPSIVFKWLRDTFPGANHTLVNGAVPGTPSSYFALCSRWHVPADVDLVVVEFNVNDGAHPTVDPIRRAHERMLRKLLQYDNRPAVLELVLCRYPGQNLTECAMDEGVPAVYRYAYDDELAVLAQYYHTPLVSTRSLVWDYLPETAVEPASRTDEMRQLWGKEEGEIEVDHPSGVGHGWIADILIHWLQQTLDDVARNPITPEDEQDAQRSLNVPMYWGNWESRNNTCMMGVQVKELVTEADPAFKWTNEGTAKKPKWGYVSNKPGSSLRLTLNTNVTSRSTLDGTVSLAVAFLKSYQHMGWFEAVCEGGCSCEPLKRSGHLQQEFNVSQLHLGHMFVTVSEACKLRMTVLHETESGEHKFKLIGLIVSEAAGMMLQDSQADLPLGIQFSQPTREGSQTGAAREDPDAPTNR</sequence>
<comment type="caution">
    <text evidence="3">The sequence shown here is derived from an EMBL/GenBank/DDBJ whole genome shotgun (WGS) entry which is preliminary data.</text>
</comment>
<organism evidence="3 4">
    <name type="scientific">Chlorella vulgaris</name>
    <name type="common">Green alga</name>
    <dbReference type="NCBI Taxonomy" id="3077"/>
    <lineage>
        <taxon>Eukaryota</taxon>
        <taxon>Viridiplantae</taxon>
        <taxon>Chlorophyta</taxon>
        <taxon>core chlorophytes</taxon>
        <taxon>Trebouxiophyceae</taxon>
        <taxon>Chlorellales</taxon>
        <taxon>Chlorellaceae</taxon>
        <taxon>Chlorella clade</taxon>
        <taxon>Chlorella</taxon>
    </lineage>
</organism>
<feature type="chain" id="PRO_5038474391" description="SGNH hydrolase-type esterase domain-containing protein" evidence="2">
    <location>
        <begin position="32"/>
        <end position="466"/>
    </location>
</feature>
<dbReference type="InterPro" id="IPR036514">
    <property type="entry name" value="SGNH_hydro_sf"/>
</dbReference>
<keyword evidence="4" id="KW-1185">Reference proteome</keyword>
<feature type="signal peptide" evidence="2">
    <location>
        <begin position="1"/>
        <end position="31"/>
    </location>
</feature>
<reference evidence="3" key="2">
    <citation type="submission" date="2020-11" db="EMBL/GenBank/DDBJ databases">
        <authorList>
            <person name="Cecchin M."/>
            <person name="Marcolungo L."/>
            <person name="Rossato M."/>
            <person name="Girolomoni L."/>
            <person name="Cosentino E."/>
            <person name="Cuine S."/>
            <person name="Li-Beisson Y."/>
            <person name="Delledonne M."/>
            <person name="Ballottari M."/>
        </authorList>
    </citation>
    <scope>NUCLEOTIDE SEQUENCE</scope>
    <source>
        <strain evidence="3">211/11P</strain>
        <tissue evidence="3">Whole cell</tissue>
    </source>
</reference>
<dbReference type="CDD" id="cd00229">
    <property type="entry name" value="SGNH_hydrolase"/>
    <property type="match status" value="1"/>
</dbReference>
<accession>A0A9D4TFC8</accession>
<dbReference type="AlphaFoldDB" id="A0A9D4TFC8"/>
<dbReference type="PANTHER" id="PTHR34407:SF1">
    <property type="entry name" value="SGNH HYDROLASE-TYPE ESTERASE DOMAIN-CONTAINING PROTEIN"/>
    <property type="match status" value="1"/>
</dbReference>
<dbReference type="OrthoDB" id="508378at2759"/>